<feature type="region of interest" description="Disordered" evidence="10">
    <location>
        <begin position="1"/>
        <end position="154"/>
    </location>
</feature>
<keyword evidence="9" id="KW-0325">Glycoprotein</keyword>
<dbReference type="EMBL" id="JBBJBU010000001">
    <property type="protein sequence ID" value="KAK7208037.1"/>
    <property type="molecule type" value="Genomic_DNA"/>
</dbReference>
<feature type="transmembrane region" description="Helical" evidence="11">
    <location>
        <begin position="1049"/>
        <end position="1070"/>
    </location>
</feature>
<evidence type="ECO:0000256" key="3">
    <source>
        <dbReference type="ARBA" id="ARBA00022475"/>
    </source>
</evidence>
<keyword evidence="6 11" id="KW-0812">Transmembrane</keyword>
<feature type="transmembrane region" description="Helical" evidence="11">
    <location>
        <begin position="197"/>
        <end position="216"/>
    </location>
</feature>
<feature type="transmembrane region" description="Helical" evidence="11">
    <location>
        <begin position="1023"/>
        <end position="1043"/>
    </location>
</feature>
<feature type="compositionally biased region" description="Polar residues" evidence="10">
    <location>
        <begin position="1175"/>
        <end position="1187"/>
    </location>
</feature>
<dbReference type="InterPro" id="IPR004835">
    <property type="entry name" value="Chitin_synth"/>
</dbReference>
<feature type="region of interest" description="Disordered" evidence="10">
    <location>
        <begin position="1171"/>
        <end position="1201"/>
    </location>
</feature>
<keyword evidence="14" id="KW-1185">Reference proteome</keyword>
<feature type="domain" description="Chitin synthase 4-like" evidence="12">
    <location>
        <begin position="357"/>
        <end position="440"/>
    </location>
</feature>
<reference evidence="13 14" key="1">
    <citation type="submission" date="2024-03" db="EMBL/GenBank/DDBJ databases">
        <title>Genome-scale model development and genomic sequencing of the oleaginous clade Lipomyces.</title>
        <authorList>
            <consortium name="Lawrence Berkeley National Laboratory"/>
            <person name="Czajka J.J."/>
            <person name="Han Y."/>
            <person name="Kim J."/>
            <person name="Mondo S.J."/>
            <person name="Hofstad B.A."/>
            <person name="Robles A."/>
            <person name="Haridas S."/>
            <person name="Riley R."/>
            <person name="LaButti K."/>
            <person name="Pangilinan J."/>
            <person name="Andreopoulos W."/>
            <person name="Lipzen A."/>
            <person name="Yan J."/>
            <person name="Wang M."/>
            <person name="Ng V."/>
            <person name="Grigoriev I.V."/>
            <person name="Spatafora J.W."/>
            <person name="Magnuson J.K."/>
            <person name="Baker S.E."/>
            <person name="Pomraning K.R."/>
        </authorList>
    </citation>
    <scope>NUCLEOTIDE SEQUENCE [LARGE SCALE GENOMIC DNA]</scope>
    <source>
        <strain evidence="13 14">Phaff 52-87</strain>
    </source>
</reference>
<accession>A0ABR1FE46</accession>
<evidence type="ECO:0000313" key="13">
    <source>
        <dbReference type="EMBL" id="KAK7208037.1"/>
    </source>
</evidence>
<comment type="caution">
    <text evidence="13">The sequence shown here is derived from an EMBL/GenBank/DDBJ whole genome shotgun (WGS) entry which is preliminary data.</text>
</comment>
<comment type="subcellular location">
    <subcellularLocation>
        <location evidence="1">Cell membrane</location>
        <topology evidence="1">Multi-pass membrane protein</topology>
    </subcellularLocation>
</comment>
<keyword evidence="5" id="KW-0808">Transferase</keyword>
<feature type="transmembrane region" description="Helical" evidence="11">
    <location>
        <begin position="1103"/>
        <end position="1121"/>
    </location>
</feature>
<feature type="transmembrane region" description="Helical" evidence="11">
    <location>
        <begin position="1077"/>
        <end position="1097"/>
    </location>
</feature>
<evidence type="ECO:0000256" key="4">
    <source>
        <dbReference type="ARBA" id="ARBA00022676"/>
    </source>
</evidence>
<dbReference type="InterPro" id="IPR054295">
    <property type="entry name" value="CHS4-like_dom"/>
</dbReference>
<evidence type="ECO:0000259" key="12">
    <source>
        <dbReference type="Pfam" id="PF22997"/>
    </source>
</evidence>
<evidence type="ECO:0000256" key="6">
    <source>
        <dbReference type="ARBA" id="ARBA00022692"/>
    </source>
</evidence>
<evidence type="ECO:0000256" key="7">
    <source>
        <dbReference type="ARBA" id="ARBA00022989"/>
    </source>
</evidence>
<gene>
    <name evidence="13" type="ORF">BZA70DRAFT_33302</name>
</gene>
<proteinExistence type="predicted"/>
<protein>
    <recommendedName>
        <fullName evidence="2">chitin synthase</fullName>
        <ecNumber evidence="2">2.4.1.16</ecNumber>
    </recommendedName>
</protein>
<keyword evidence="3" id="KW-1003">Cell membrane</keyword>
<dbReference type="PANTHER" id="PTHR22914:SF16">
    <property type="entry name" value="CHITIN SYNTHASE 3"/>
    <property type="match status" value="1"/>
</dbReference>
<dbReference type="GeneID" id="90040549"/>
<evidence type="ECO:0000256" key="8">
    <source>
        <dbReference type="ARBA" id="ARBA00023136"/>
    </source>
</evidence>
<feature type="compositionally biased region" description="Polar residues" evidence="10">
    <location>
        <begin position="117"/>
        <end position="147"/>
    </location>
</feature>
<dbReference type="Pfam" id="PF03142">
    <property type="entry name" value="Chitin_synth_2"/>
    <property type="match status" value="1"/>
</dbReference>
<keyword evidence="4" id="KW-0328">Glycosyltransferase</keyword>
<dbReference type="CDD" id="cd04190">
    <property type="entry name" value="Chitin_synth_C"/>
    <property type="match status" value="1"/>
</dbReference>
<evidence type="ECO:0000256" key="10">
    <source>
        <dbReference type="SAM" id="MobiDB-lite"/>
    </source>
</evidence>
<dbReference type="EC" id="2.4.1.16" evidence="2"/>
<dbReference type="PANTHER" id="PTHR22914">
    <property type="entry name" value="CHITIN SYNTHASE"/>
    <property type="match status" value="1"/>
</dbReference>
<feature type="transmembrane region" description="Helical" evidence="11">
    <location>
        <begin position="164"/>
        <end position="185"/>
    </location>
</feature>
<sequence>MDPSTPDRGLRTTITTSTSAPLIHRTDLERGPSGRMPNSASTGDFQRKRSLVKPERSRINKDHPTYYYAQHAAKQNMPVLPSSTGNDPNTYDTEEPEIAESSDGAQVYYDDDEDSTSKGSPTSKITDVNLADSPSQVPQRSKSTTSVRKPRLQSAEQYKPPSLWQSYCALITFWAPPIVMGWCGMPTKARQSAWREKIGLISVILMIGAIVGFQTFGFTEVVCKSAGVRLRSNHINTGYLIINGRAYDLTSSSHPLANGISSGSNILYPPTNAGGMDASFLFQNVNSHCKDLFTPADNSDIPYDDDNNMGWYFPCKTFAQDGSSSPNFTWSYYTGYACHTSTVAREAYYGLDVTAEVYLTWDDIRNASRNLVVYSGYVLDLDLLDWLDTDNVEVTTDRFTELQDASRSGVIRGTDITRLMTSAADRKVANCMIETIKIGSVDTDSIGCIASDIVLYISLTFIVLIIIIKFVVACIFAWFLSWRLGVKYSAAEKKRMAEIEDWSDDIYRPAPHIINAYNNGGGNRGSRFFPRTSRFTSPYAQRDRSRSRQRGGALTTMASQAQLSTSHLIVPGSLYASRNDDAASNLYSSGASTYAGASSPASMPAGFASTSSLNNQSSRGREGAPADVDSIRMSQYISAEDEAEAGGVVSFYQDNVVPQPPADFQPFGYPLVHTVCLVTTYSESLEGVRTTLDSIATTDYPNSHKLIMIVCDGIVRGAGNEMSTPDICLSMMKDFAVPPEEVEAFSYVAVAQGTKRHNMAKVYAGFYAYDDETVDPSKQQRVPIITIVKCGTPSEKTLAKPGNRGKRDSQIIIMAFFQKVMFDERMTELEYEMFNGIWRVTGISPDMYEIILMVDADTKVYPDSLTHMISCMVHDTEVMGLCGETKIGNKRQSWVTMIQVFEYYVSHHLSKAFESAFGSVTCLPGCFCMYRLKAPKGEDGYWVPILANPDIVERYSDNVIDTLHKKNLLLLGEDRYLSTLMLRTFPRRKQIFVPQAVCKTVAPDTMSVLLSQRRRWINSTVHNLMELTMVNTLCGVFCVSMQFVVTIELIGTVVLPIALSFTIYVIVIAIVRKPVPVVSLVLLALVLGLPGVLVVVTAHRWSYVLWMLIYLMALPIWNFLLPMNAYWRFDDFSWGETRQVQGGNKAHDEAEGEFDSSHIKMRRWRDFEAEKRNKLQGTQHQKQNSESYGYRASSPGAWPTQ</sequence>
<feature type="transmembrane region" description="Helical" evidence="11">
    <location>
        <begin position="453"/>
        <end position="480"/>
    </location>
</feature>
<name>A0ABR1FE46_9ASCO</name>
<dbReference type="SUPFAM" id="SSF53448">
    <property type="entry name" value="Nucleotide-diphospho-sugar transferases"/>
    <property type="match status" value="1"/>
</dbReference>
<feature type="compositionally biased region" description="Polar residues" evidence="10">
    <location>
        <begin position="81"/>
        <end position="91"/>
    </location>
</feature>
<feature type="region of interest" description="Disordered" evidence="10">
    <location>
        <begin position="608"/>
        <end position="627"/>
    </location>
</feature>
<evidence type="ECO:0000256" key="2">
    <source>
        <dbReference type="ARBA" id="ARBA00012543"/>
    </source>
</evidence>
<feature type="compositionally biased region" description="Basic and acidic residues" evidence="10">
    <location>
        <begin position="52"/>
        <end position="64"/>
    </location>
</feature>
<organism evidence="13 14">
    <name type="scientific">Myxozyma melibiosi</name>
    <dbReference type="NCBI Taxonomy" id="54550"/>
    <lineage>
        <taxon>Eukaryota</taxon>
        <taxon>Fungi</taxon>
        <taxon>Dikarya</taxon>
        <taxon>Ascomycota</taxon>
        <taxon>Saccharomycotina</taxon>
        <taxon>Lipomycetes</taxon>
        <taxon>Lipomycetales</taxon>
        <taxon>Lipomycetaceae</taxon>
        <taxon>Myxozyma</taxon>
    </lineage>
</organism>
<evidence type="ECO:0000256" key="1">
    <source>
        <dbReference type="ARBA" id="ARBA00004651"/>
    </source>
</evidence>
<dbReference type="InterPro" id="IPR029044">
    <property type="entry name" value="Nucleotide-diphossugar_trans"/>
</dbReference>
<evidence type="ECO:0000256" key="11">
    <source>
        <dbReference type="SAM" id="Phobius"/>
    </source>
</evidence>
<dbReference type="Pfam" id="PF22997">
    <property type="entry name" value="CHS4"/>
    <property type="match status" value="1"/>
</dbReference>
<dbReference type="Proteomes" id="UP001498771">
    <property type="component" value="Unassembled WGS sequence"/>
</dbReference>
<keyword evidence="7 11" id="KW-1133">Transmembrane helix</keyword>
<keyword evidence="8 11" id="KW-0472">Membrane</keyword>
<dbReference type="RefSeq" id="XP_064771070.1">
    <property type="nucleotide sequence ID" value="XM_064915037.1"/>
</dbReference>
<evidence type="ECO:0000256" key="5">
    <source>
        <dbReference type="ARBA" id="ARBA00022679"/>
    </source>
</evidence>
<evidence type="ECO:0000256" key="9">
    <source>
        <dbReference type="ARBA" id="ARBA00023180"/>
    </source>
</evidence>
<evidence type="ECO:0000313" key="14">
    <source>
        <dbReference type="Proteomes" id="UP001498771"/>
    </source>
</evidence>